<organism evidence="2 3">
    <name type="scientific">Eumeta variegata</name>
    <name type="common">Bagworm moth</name>
    <name type="synonym">Eumeta japonica</name>
    <dbReference type="NCBI Taxonomy" id="151549"/>
    <lineage>
        <taxon>Eukaryota</taxon>
        <taxon>Metazoa</taxon>
        <taxon>Ecdysozoa</taxon>
        <taxon>Arthropoda</taxon>
        <taxon>Hexapoda</taxon>
        <taxon>Insecta</taxon>
        <taxon>Pterygota</taxon>
        <taxon>Neoptera</taxon>
        <taxon>Endopterygota</taxon>
        <taxon>Lepidoptera</taxon>
        <taxon>Glossata</taxon>
        <taxon>Ditrysia</taxon>
        <taxon>Tineoidea</taxon>
        <taxon>Psychidae</taxon>
        <taxon>Oiketicinae</taxon>
        <taxon>Eumeta</taxon>
    </lineage>
</organism>
<dbReference type="EMBL" id="BGZK01000683">
    <property type="protein sequence ID" value="GBP55985.1"/>
    <property type="molecule type" value="Genomic_DNA"/>
</dbReference>
<reference evidence="2 3" key="1">
    <citation type="journal article" date="2019" name="Commun. Biol.">
        <title>The bagworm genome reveals a unique fibroin gene that provides high tensile strength.</title>
        <authorList>
            <person name="Kono N."/>
            <person name="Nakamura H."/>
            <person name="Ohtoshi R."/>
            <person name="Tomita M."/>
            <person name="Numata K."/>
            <person name="Arakawa K."/>
        </authorList>
    </citation>
    <scope>NUCLEOTIDE SEQUENCE [LARGE SCALE GENOMIC DNA]</scope>
</reference>
<comment type="caution">
    <text evidence="2">The sequence shown here is derived from an EMBL/GenBank/DDBJ whole genome shotgun (WGS) entry which is preliminary data.</text>
</comment>
<gene>
    <name evidence="2" type="ORF">EVAR_97406_1</name>
</gene>
<feature type="region of interest" description="Disordered" evidence="1">
    <location>
        <begin position="65"/>
        <end position="93"/>
    </location>
</feature>
<protein>
    <submittedName>
        <fullName evidence="2">Uncharacterized protein</fullName>
    </submittedName>
</protein>
<sequence length="93" mass="10995">MERLRTSLSPRVNLARFVESRLWVTGRWRLLYPLLAHVKLSLRRLHRRIKHRTQAGVSLGIRFVRTNTSRSPVPPHPAPRRHSSQRHPTPRDL</sequence>
<evidence type="ECO:0000313" key="3">
    <source>
        <dbReference type="Proteomes" id="UP000299102"/>
    </source>
</evidence>
<accession>A0A4C1X106</accession>
<name>A0A4C1X106_EUMVA</name>
<evidence type="ECO:0000313" key="2">
    <source>
        <dbReference type="EMBL" id="GBP55985.1"/>
    </source>
</evidence>
<dbReference type="AlphaFoldDB" id="A0A4C1X106"/>
<keyword evidence="3" id="KW-1185">Reference proteome</keyword>
<evidence type="ECO:0000256" key="1">
    <source>
        <dbReference type="SAM" id="MobiDB-lite"/>
    </source>
</evidence>
<dbReference type="Proteomes" id="UP000299102">
    <property type="component" value="Unassembled WGS sequence"/>
</dbReference>
<proteinExistence type="predicted"/>